<proteinExistence type="inferred from homology"/>
<keyword evidence="3" id="KW-1185">Reference proteome</keyword>
<dbReference type="SUPFAM" id="SSF101327">
    <property type="entry name" value="YgfB-like"/>
    <property type="match status" value="1"/>
</dbReference>
<dbReference type="EMBL" id="JBELOE010000278">
    <property type="protein sequence ID" value="MER2493923.1"/>
    <property type="molecule type" value="Genomic_DNA"/>
</dbReference>
<dbReference type="Pfam" id="PF03695">
    <property type="entry name" value="UPF0149"/>
    <property type="match status" value="1"/>
</dbReference>
<reference evidence="2 3" key="1">
    <citation type="submission" date="2024-06" db="EMBL/GenBank/DDBJ databases">
        <authorList>
            <person name="Chen R.Y."/>
        </authorList>
    </citation>
    <scope>NUCLEOTIDE SEQUENCE [LARGE SCALE GENOMIC DNA]</scope>
    <source>
        <strain evidence="2 3">D2</strain>
    </source>
</reference>
<sequence>MADSQLPDYDSFDFFLHQNELPCSAAEIHGIICGCLCAGMPYQHAQWRKFISEFALQDAEVDDTVAEKFRQMYQTTYHQLLDPNFSFQVYIPENDDIPLNERAQILLEWLSAFISSFGAVVGEQFSEVDDEVREAYQDLIAISQMDTEMEETEENLIAYEEVAEYIRMTTIMCFGELGDRSGQEGGKDVFQKPTLH</sequence>
<dbReference type="InterPro" id="IPR011978">
    <property type="entry name" value="YgfB-like"/>
</dbReference>
<evidence type="ECO:0000256" key="1">
    <source>
        <dbReference type="ARBA" id="ARBA00038308"/>
    </source>
</evidence>
<comment type="caution">
    <text evidence="2">The sequence shown here is derived from an EMBL/GenBank/DDBJ whole genome shotgun (WGS) entry which is preliminary data.</text>
</comment>
<dbReference type="PANTHER" id="PTHR37528">
    <property type="entry name" value="UPF0149 PROTEIN YGFB"/>
    <property type="match status" value="1"/>
</dbReference>
<protein>
    <submittedName>
        <fullName evidence="2">UPF0149 family protein</fullName>
    </submittedName>
</protein>
<dbReference type="RefSeq" id="WP_143870237.1">
    <property type="nucleotide sequence ID" value="NZ_CP041660.1"/>
</dbReference>
<dbReference type="InterPro" id="IPR036255">
    <property type="entry name" value="YgfB-like_sf"/>
</dbReference>
<accession>A0ABV1RLW0</accession>
<name>A0ABV1RLW0_9ALTE</name>
<dbReference type="Gene3D" id="1.20.120.740">
    <property type="entry name" value="YgfB uncharacterised protein family UPF0149, PF03695"/>
    <property type="match status" value="1"/>
</dbReference>
<evidence type="ECO:0000313" key="3">
    <source>
        <dbReference type="Proteomes" id="UP001467690"/>
    </source>
</evidence>
<comment type="similarity">
    <text evidence="1">Belongs to the UPF0149 family.</text>
</comment>
<organism evidence="2 3">
    <name type="scientific">Catenovulum sediminis</name>
    <dbReference type="NCBI Taxonomy" id="1740262"/>
    <lineage>
        <taxon>Bacteria</taxon>
        <taxon>Pseudomonadati</taxon>
        <taxon>Pseudomonadota</taxon>
        <taxon>Gammaproteobacteria</taxon>
        <taxon>Alteromonadales</taxon>
        <taxon>Alteromonadaceae</taxon>
        <taxon>Catenovulum</taxon>
    </lineage>
</organism>
<dbReference type="PANTHER" id="PTHR37528:SF1">
    <property type="entry name" value="UPF0149 PROTEIN YGFB"/>
    <property type="match status" value="1"/>
</dbReference>
<gene>
    <name evidence="2" type="ORF">ABS311_18775</name>
</gene>
<dbReference type="Proteomes" id="UP001467690">
    <property type="component" value="Unassembled WGS sequence"/>
</dbReference>
<evidence type="ECO:0000313" key="2">
    <source>
        <dbReference type="EMBL" id="MER2493923.1"/>
    </source>
</evidence>